<dbReference type="Pfam" id="PF13503">
    <property type="entry name" value="DUF4123"/>
    <property type="match status" value="1"/>
</dbReference>
<name>A0A2M8HF15_9GAMM</name>
<evidence type="ECO:0000313" key="3">
    <source>
        <dbReference type="Proteomes" id="UP000232060"/>
    </source>
</evidence>
<dbReference type="RefSeq" id="WP_100857961.1">
    <property type="nucleotide sequence ID" value="NZ_PGCP01000001.1"/>
</dbReference>
<evidence type="ECO:0000313" key="2">
    <source>
        <dbReference type="EMBL" id="PJC95111.1"/>
    </source>
</evidence>
<comment type="caution">
    <text evidence="2">The sequence shown here is derived from an EMBL/GenBank/DDBJ whole genome shotgun (WGS) entry which is preliminary data.</text>
</comment>
<accession>A0A2M8HF15</accession>
<proteinExistence type="predicted"/>
<protein>
    <recommendedName>
        <fullName evidence="1">DUF4123 domain-containing protein</fullName>
    </recommendedName>
</protein>
<evidence type="ECO:0000259" key="1">
    <source>
        <dbReference type="Pfam" id="PF13503"/>
    </source>
</evidence>
<dbReference type="Proteomes" id="UP000232060">
    <property type="component" value="Unassembled WGS sequence"/>
</dbReference>
<gene>
    <name evidence="2" type="ORF">CUC44_00010</name>
</gene>
<organism evidence="2 3">
    <name type="scientific">Aeromonas lusitana</name>
    <dbReference type="NCBI Taxonomy" id="931529"/>
    <lineage>
        <taxon>Bacteria</taxon>
        <taxon>Pseudomonadati</taxon>
        <taxon>Pseudomonadota</taxon>
        <taxon>Gammaproteobacteria</taxon>
        <taxon>Aeromonadales</taxon>
        <taxon>Aeromonadaceae</taxon>
        <taxon>Aeromonas</taxon>
    </lineage>
</organism>
<feature type="domain" description="DUF4123" evidence="1">
    <location>
        <begin position="20"/>
        <end position="127"/>
    </location>
</feature>
<dbReference type="InterPro" id="IPR025391">
    <property type="entry name" value="DUF4123"/>
</dbReference>
<reference evidence="2 3" key="1">
    <citation type="submission" date="2017-11" db="EMBL/GenBank/DDBJ databases">
        <title>Draft genome sequence of environmental isolate Aeromonas lusitania sp. nov. MDC 2473.</title>
        <authorList>
            <person name="Colston S.M."/>
            <person name="Navarro A."/>
            <person name="Martinez-Murcia A.J."/>
            <person name="Graf J."/>
        </authorList>
    </citation>
    <scope>NUCLEOTIDE SEQUENCE [LARGE SCALE GENOMIC DNA]</scope>
    <source>
        <strain evidence="2 3">MDC 2473</strain>
    </source>
</reference>
<dbReference type="OrthoDB" id="6353266at2"/>
<dbReference type="EMBL" id="PGCP01000001">
    <property type="protein sequence ID" value="PJC95111.1"/>
    <property type="molecule type" value="Genomic_DNA"/>
</dbReference>
<sequence length="289" mass="33868">MISARNGAFPDIELSEGEQLYLMLDGARIDGVERMLFEQVETPAYQPIYLYSPWDSLREVSPCLVCVTPILLEWFIKNRDPSWGYLLSSRLPLLSMAEKLRSLIEAESPYASRILLKLAMPETMWRLFMDDEPWLWQGVDQVWIPMRRGSECLWWHKKAKPELDIPVGTRFRLSDPQWERLGEVSWLHVLDGIREHMLTWFPDRWQEQAEPDLWLAHWAEQAYGMGFESERDLLLFFNVLGYLGSHWYDEEEHPGLKILITQASAQTPSQRIEQAAELAETLSKKDRDA</sequence>
<dbReference type="AlphaFoldDB" id="A0A2M8HF15"/>
<keyword evidence="3" id="KW-1185">Reference proteome</keyword>